<dbReference type="Proteomes" id="UP000756921">
    <property type="component" value="Unassembled WGS sequence"/>
</dbReference>
<organism evidence="1 2">
    <name type="scientific">Paraphaeosphaeria minitans</name>
    <dbReference type="NCBI Taxonomy" id="565426"/>
    <lineage>
        <taxon>Eukaryota</taxon>
        <taxon>Fungi</taxon>
        <taxon>Dikarya</taxon>
        <taxon>Ascomycota</taxon>
        <taxon>Pezizomycotina</taxon>
        <taxon>Dothideomycetes</taxon>
        <taxon>Pleosporomycetidae</taxon>
        <taxon>Pleosporales</taxon>
        <taxon>Massarineae</taxon>
        <taxon>Didymosphaeriaceae</taxon>
        <taxon>Paraphaeosphaeria</taxon>
    </lineage>
</organism>
<evidence type="ECO:0000313" key="1">
    <source>
        <dbReference type="EMBL" id="KAF9736837.1"/>
    </source>
</evidence>
<dbReference type="EMBL" id="WJXW01000004">
    <property type="protein sequence ID" value="KAF9736837.1"/>
    <property type="molecule type" value="Genomic_DNA"/>
</dbReference>
<accession>A0A9P6KS24</accession>
<evidence type="ECO:0000313" key="2">
    <source>
        <dbReference type="Proteomes" id="UP000756921"/>
    </source>
</evidence>
<gene>
    <name evidence="1" type="ORF">PMIN01_04616</name>
</gene>
<protein>
    <submittedName>
        <fullName evidence="1">Uncharacterized protein</fullName>
    </submittedName>
</protein>
<name>A0A9P6KS24_9PLEO</name>
<dbReference type="AlphaFoldDB" id="A0A9P6KS24"/>
<comment type="caution">
    <text evidence="1">The sequence shown here is derived from an EMBL/GenBank/DDBJ whole genome shotgun (WGS) entry which is preliminary data.</text>
</comment>
<sequence>MSFYMWYTLDNGGMQQTDRCVPTRKVASSTATAKISRNAVRFSTFNSTPEPTHPSYLFIDGRFREGGNMKRAASLGGTLLSTPSTPSSAFALIRSAPPCTRAQLKSLVQYGRCGENVIRWYLNEIAVGEEWMDRCFGRCLAAGWMSTSAPSGVVKTTRATGNWYGAEFLSSQGIYYLPTSSFTRSIPARVLFRR</sequence>
<keyword evidence="2" id="KW-1185">Reference proteome</keyword>
<reference evidence="1" key="1">
    <citation type="journal article" date="2020" name="Mol. Plant Microbe Interact.">
        <title>Genome Sequence of the Biocontrol Agent Coniothyrium minitans strain Conio (IMI 134523).</title>
        <authorList>
            <person name="Patel D."/>
            <person name="Shittu T.A."/>
            <person name="Baroncelli R."/>
            <person name="Muthumeenakshi S."/>
            <person name="Osborne T.H."/>
            <person name="Janganan T.K."/>
            <person name="Sreenivasaprasad S."/>
        </authorList>
    </citation>
    <scope>NUCLEOTIDE SEQUENCE</scope>
    <source>
        <strain evidence="1">Conio</strain>
    </source>
</reference>
<proteinExistence type="predicted"/>